<evidence type="ECO:0000313" key="6">
    <source>
        <dbReference type="EMBL" id="CAE78310.1"/>
    </source>
</evidence>
<protein>
    <submittedName>
        <fullName evidence="6">DnaK deletion suppressor protein</fullName>
    </submittedName>
</protein>
<dbReference type="Pfam" id="PF01258">
    <property type="entry name" value="zf-dskA_traR"/>
    <property type="match status" value="1"/>
</dbReference>
<accession>Q6MHM2</accession>
<evidence type="ECO:0000256" key="4">
    <source>
        <dbReference type="PROSITE-ProRule" id="PRU00510"/>
    </source>
</evidence>
<proteinExistence type="predicted"/>
<dbReference type="GO" id="GO:0008270">
    <property type="term" value="F:zinc ion binding"/>
    <property type="evidence" value="ECO:0007669"/>
    <property type="project" value="UniProtKB-KW"/>
</dbReference>
<keyword evidence="7" id="KW-1185">Reference proteome</keyword>
<dbReference type="Proteomes" id="UP000008080">
    <property type="component" value="Chromosome"/>
</dbReference>
<evidence type="ECO:0000313" key="7">
    <source>
        <dbReference type="Proteomes" id="UP000008080"/>
    </source>
</evidence>
<dbReference type="STRING" id="264462.Bd3519"/>
<dbReference type="PROSITE" id="PS51128">
    <property type="entry name" value="ZF_DKSA_2"/>
    <property type="match status" value="1"/>
</dbReference>
<reference evidence="6 7" key="1">
    <citation type="journal article" date="2004" name="Science">
        <title>A predator unmasked: life cycle of Bdellovibrio bacteriovorus from a genomic perspective.</title>
        <authorList>
            <person name="Rendulic S."/>
            <person name="Jagtap P."/>
            <person name="Rosinus A."/>
            <person name="Eppinger M."/>
            <person name="Baar C."/>
            <person name="Lanz C."/>
            <person name="Keller H."/>
            <person name="Lambert C."/>
            <person name="Evans K.J."/>
            <person name="Goesmann A."/>
            <person name="Meyer F."/>
            <person name="Sockett R.E."/>
            <person name="Schuster S.C."/>
        </authorList>
    </citation>
    <scope>NUCLEOTIDE SEQUENCE [LARGE SCALE GENOMIC DNA]</scope>
    <source>
        <strain evidence="7">ATCC 15356 / DSM 50701 / NCIMB 9529 / HD100</strain>
    </source>
</reference>
<dbReference type="EMBL" id="BX842655">
    <property type="protein sequence ID" value="CAE78310.1"/>
    <property type="molecule type" value="Genomic_DNA"/>
</dbReference>
<keyword evidence="3" id="KW-0862">Zinc</keyword>
<keyword evidence="2" id="KW-0863">Zinc-finger</keyword>
<dbReference type="InterPro" id="IPR000962">
    <property type="entry name" value="Znf_DskA_TraR"/>
</dbReference>
<dbReference type="KEGG" id="bba:Bd3519"/>
<name>Q6MHM2_BDEBA</name>
<evidence type="ECO:0000256" key="3">
    <source>
        <dbReference type="ARBA" id="ARBA00022833"/>
    </source>
</evidence>
<evidence type="ECO:0000256" key="2">
    <source>
        <dbReference type="ARBA" id="ARBA00022771"/>
    </source>
</evidence>
<dbReference type="Gene3D" id="1.20.120.910">
    <property type="entry name" value="DksA, coiled-coil domain"/>
    <property type="match status" value="1"/>
</dbReference>
<dbReference type="SUPFAM" id="SSF109635">
    <property type="entry name" value="DnaK suppressor protein DksA, alpha-hairpin domain"/>
    <property type="match status" value="1"/>
</dbReference>
<dbReference type="PANTHER" id="PTHR33823">
    <property type="entry name" value="RNA POLYMERASE-BINDING TRANSCRIPTION FACTOR DKSA-RELATED"/>
    <property type="match status" value="1"/>
</dbReference>
<feature type="domain" description="Zinc finger DksA/TraR C4-type" evidence="5">
    <location>
        <begin position="92"/>
        <end position="124"/>
    </location>
</feature>
<feature type="zinc finger region" description="dksA C4-type" evidence="4">
    <location>
        <begin position="97"/>
        <end position="121"/>
    </location>
</feature>
<evidence type="ECO:0000256" key="1">
    <source>
        <dbReference type="ARBA" id="ARBA00022723"/>
    </source>
</evidence>
<evidence type="ECO:0000259" key="5">
    <source>
        <dbReference type="Pfam" id="PF01258"/>
    </source>
</evidence>
<dbReference type="HOGENOM" id="CLU_043144_4_1_7"/>
<dbReference type="InterPro" id="IPR037187">
    <property type="entry name" value="DnaK_N"/>
</dbReference>
<keyword evidence="1" id="KW-0479">Metal-binding</keyword>
<sequence>MALTLEGTRGGNMAISEKLVTECRAKLLQSKQDILNRVKEARLNLDQNEEKGGDEGDQTVRVLAEQEFLSMHERMRGQLMEIESALARIEGGTFGYCEETEEAIEPERLRAIPWTRLSIEGAEIRESMNKRYARG</sequence>
<dbReference type="AlphaFoldDB" id="Q6MHM2"/>
<organism evidence="6 7">
    <name type="scientific">Bdellovibrio bacteriovorus (strain ATCC 15356 / DSM 50701 / NCIMB 9529 / HD100)</name>
    <dbReference type="NCBI Taxonomy" id="264462"/>
    <lineage>
        <taxon>Bacteria</taxon>
        <taxon>Pseudomonadati</taxon>
        <taxon>Bdellovibrionota</taxon>
        <taxon>Bdellovibrionia</taxon>
        <taxon>Bdellovibrionales</taxon>
        <taxon>Pseudobdellovibrionaceae</taxon>
        <taxon>Bdellovibrio</taxon>
    </lineage>
</organism>
<dbReference type="SUPFAM" id="SSF57716">
    <property type="entry name" value="Glucocorticoid receptor-like (DNA-binding domain)"/>
    <property type="match status" value="1"/>
</dbReference>
<dbReference type="eggNOG" id="COG1734">
    <property type="taxonomic scope" value="Bacteria"/>
</dbReference>
<gene>
    <name evidence="6" type="primary">dksA</name>
    <name evidence="6" type="ordered locus">Bd3519</name>
</gene>